<sequence length="64" mass="7442">GWCVWMVVMLMDLSRGGFWCSTNIRSQFVAFDGSVSRIFHVKHPFSRHLRPLAHRLLGDPEVTR</sequence>
<reference evidence="1" key="1">
    <citation type="journal article" date="2015" name="Nature">
        <title>Complex archaea that bridge the gap between prokaryotes and eukaryotes.</title>
        <authorList>
            <person name="Spang A."/>
            <person name="Saw J.H."/>
            <person name="Jorgensen S.L."/>
            <person name="Zaremba-Niedzwiedzka K."/>
            <person name="Martijn J."/>
            <person name="Lind A.E."/>
            <person name="van Eijk R."/>
            <person name="Schleper C."/>
            <person name="Guy L."/>
            <person name="Ettema T.J."/>
        </authorList>
    </citation>
    <scope>NUCLEOTIDE SEQUENCE</scope>
</reference>
<dbReference type="AlphaFoldDB" id="A0A0F9DPB1"/>
<protein>
    <submittedName>
        <fullName evidence="1">Uncharacterized protein</fullName>
    </submittedName>
</protein>
<comment type="caution">
    <text evidence="1">The sequence shown here is derived from an EMBL/GenBank/DDBJ whole genome shotgun (WGS) entry which is preliminary data.</text>
</comment>
<proteinExistence type="predicted"/>
<evidence type="ECO:0000313" key="1">
    <source>
        <dbReference type="EMBL" id="KKL55641.1"/>
    </source>
</evidence>
<gene>
    <name evidence="1" type="ORF">LCGC14_2253330</name>
</gene>
<dbReference type="EMBL" id="LAZR01030766">
    <property type="protein sequence ID" value="KKL55641.1"/>
    <property type="molecule type" value="Genomic_DNA"/>
</dbReference>
<organism evidence="1">
    <name type="scientific">marine sediment metagenome</name>
    <dbReference type="NCBI Taxonomy" id="412755"/>
    <lineage>
        <taxon>unclassified sequences</taxon>
        <taxon>metagenomes</taxon>
        <taxon>ecological metagenomes</taxon>
    </lineage>
</organism>
<accession>A0A0F9DPB1</accession>
<feature type="non-terminal residue" evidence="1">
    <location>
        <position position="1"/>
    </location>
</feature>
<name>A0A0F9DPB1_9ZZZZ</name>